<comment type="caution">
    <text evidence="1">The sequence shown here is derived from an EMBL/GenBank/DDBJ whole genome shotgun (WGS) entry which is preliminary data.</text>
</comment>
<reference evidence="1 2" key="1">
    <citation type="submission" date="2018-07" db="EMBL/GenBank/DDBJ databases">
        <title>Genomic Encyclopedia of Type Strains, Phase IV (KMG-IV): sequencing the most valuable type-strain genomes for metagenomic binning, comparative biology and taxonomic classification.</title>
        <authorList>
            <person name="Goeker M."/>
        </authorList>
    </citation>
    <scope>NUCLEOTIDE SEQUENCE [LARGE SCALE GENOMIC DNA]</scope>
    <source>
        <strain evidence="1 2">DSM 21634</strain>
    </source>
</reference>
<name>A0A368XMC9_9BURK</name>
<evidence type="ECO:0000313" key="1">
    <source>
        <dbReference type="EMBL" id="RCW69162.1"/>
    </source>
</evidence>
<dbReference type="Pfam" id="PF11162">
    <property type="entry name" value="DUF2946"/>
    <property type="match status" value="1"/>
</dbReference>
<dbReference type="AlphaFoldDB" id="A0A368XMC9"/>
<gene>
    <name evidence="1" type="ORF">DES41_10633</name>
</gene>
<evidence type="ECO:0000313" key="2">
    <source>
        <dbReference type="Proteomes" id="UP000252884"/>
    </source>
</evidence>
<sequence>MHNRDPMHALLRLISRMPLVAGRRPGAALVRAVLALFMLSLGVAIASPIVKPQAMELICSGAGIVKAVVHTDDGVQEMGASHLDCPLCALSGAPPMPGTAALPPVLPLGHAVQPIPAARIAAATAAPLPARGPPSLF</sequence>
<protein>
    <recommendedName>
        <fullName evidence="3">DUF2946 family protein</fullName>
    </recommendedName>
</protein>
<accession>A0A368XMC9</accession>
<evidence type="ECO:0008006" key="3">
    <source>
        <dbReference type="Google" id="ProtNLM"/>
    </source>
</evidence>
<dbReference type="InterPro" id="IPR021333">
    <property type="entry name" value="DUF2946"/>
</dbReference>
<dbReference type="EMBL" id="QPJK01000006">
    <property type="protein sequence ID" value="RCW69162.1"/>
    <property type="molecule type" value="Genomic_DNA"/>
</dbReference>
<organism evidence="1 2">
    <name type="scientific">Pseudorhodoferax soli</name>
    <dbReference type="NCBI Taxonomy" id="545864"/>
    <lineage>
        <taxon>Bacteria</taxon>
        <taxon>Pseudomonadati</taxon>
        <taxon>Pseudomonadota</taxon>
        <taxon>Betaproteobacteria</taxon>
        <taxon>Burkholderiales</taxon>
        <taxon>Comamonadaceae</taxon>
    </lineage>
</organism>
<dbReference type="Proteomes" id="UP000252884">
    <property type="component" value="Unassembled WGS sequence"/>
</dbReference>
<keyword evidence="2" id="KW-1185">Reference proteome</keyword>
<proteinExistence type="predicted"/>